<proteinExistence type="predicted"/>
<sequence length="54" mass="5797">MRLPFATTASGTPLGKVRLYFWPSFVQFGVPGRVDVPEPSAGSFGLFGTGFVFV</sequence>
<protein>
    <submittedName>
        <fullName evidence="1">Uncharacterized protein</fullName>
    </submittedName>
</protein>
<dbReference type="EMBL" id="JAIZAY010000001">
    <property type="protein sequence ID" value="KAJ8048995.1"/>
    <property type="molecule type" value="Genomic_DNA"/>
</dbReference>
<comment type="caution">
    <text evidence="1">The sequence shown here is derived from an EMBL/GenBank/DDBJ whole genome shotgun (WGS) entry which is preliminary data.</text>
</comment>
<name>A0A9Q1CQJ9_HOLLE</name>
<evidence type="ECO:0000313" key="1">
    <source>
        <dbReference type="EMBL" id="KAJ8048995.1"/>
    </source>
</evidence>
<accession>A0A9Q1CQJ9</accession>
<gene>
    <name evidence="1" type="ORF">HOLleu_01529</name>
</gene>
<organism evidence="1 2">
    <name type="scientific">Holothuria leucospilota</name>
    <name type="common">Black long sea cucumber</name>
    <name type="synonym">Mertensiothuria leucospilota</name>
    <dbReference type="NCBI Taxonomy" id="206669"/>
    <lineage>
        <taxon>Eukaryota</taxon>
        <taxon>Metazoa</taxon>
        <taxon>Echinodermata</taxon>
        <taxon>Eleutherozoa</taxon>
        <taxon>Echinozoa</taxon>
        <taxon>Holothuroidea</taxon>
        <taxon>Aspidochirotacea</taxon>
        <taxon>Aspidochirotida</taxon>
        <taxon>Holothuriidae</taxon>
        <taxon>Holothuria</taxon>
    </lineage>
</organism>
<dbReference type="Proteomes" id="UP001152320">
    <property type="component" value="Chromosome 1"/>
</dbReference>
<keyword evidence="2" id="KW-1185">Reference proteome</keyword>
<reference evidence="1" key="1">
    <citation type="submission" date="2021-10" db="EMBL/GenBank/DDBJ databases">
        <title>Tropical sea cucumber genome reveals ecological adaptation and Cuvierian tubules defense mechanism.</title>
        <authorList>
            <person name="Chen T."/>
        </authorList>
    </citation>
    <scope>NUCLEOTIDE SEQUENCE</scope>
    <source>
        <strain evidence="1">Nanhai2018</strain>
        <tissue evidence="1">Muscle</tissue>
    </source>
</reference>
<dbReference type="AlphaFoldDB" id="A0A9Q1CQJ9"/>
<evidence type="ECO:0000313" key="2">
    <source>
        <dbReference type="Proteomes" id="UP001152320"/>
    </source>
</evidence>